<reference evidence="1" key="1">
    <citation type="submission" date="2020-07" db="EMBL/GenBank/DDBJ databases">
        <title>Ethylene signaling mediates host invasion by parasitic plants.</title>
        <authorList>
            <person name="Yoshida S."/>
        </authorList>
    </citation>
    <scope>NUCLEOTIDE SEQUENCE</scope>
    <source>
        <strain evidence="1">Okayama</strain>
    </source>
</reference>
<accession>A0A830CX41</accession>
<keyword evidence="2" id="KW-1185">Reference proteome</keyword>
<dbReference type="OrthoDB" id="907023at2759"/>
<name>A0A830CX41_9LAMI</name>
<comment type="caution">
    <text evidence="1">The sequence shown here is derived from an EMBL/GenBank/DDBJ whole genome shotgun (WGS) entry which is preliminary data.</text>
</comment>
<evidence type="ECO:0000313" key="2">
    <source>
        <dbReference type="Proteomes" id="UP000653305"/>
    </source>
</evidence>
<evidence type="ECO:0000313" key="1">
    <source>
        <dbReference type="EMBL" id="GFQ03807.1"/>
    </source>
</evidence>
<organism evidence="1 2">
    <name type="scientific">Phtheirospermum japonicum</name>
    <dbReference type="NCBI Taxonomy" id="374723"/>
    <lineage>
        <taxon>Eukaryota</taxon>
        <taxon>Viridiplantae</taxon>
        <taxon>Streptophyta</taxon>
        <taxon>Embryophyta</taxon>
        <taxon>Tracheophyta</taxon>
        <taxon>Spermatophyta</taxon>
        <taxon>Magnoliopsida</taxon>
        <taxon>eudicotyledons</taxon>
        <taxon>Gunneridae</taxon>
        <taxon>Pentapetalae</taxon>
        <taxon>asterids</taxon>
        <taxon>lamiids</taxon>
        <taxon>Lamiales</taxon>
        <taxon>Orobanchaceae</taxon>
        <taxon>Orobanchaceae incertae sedis</taxon>
        <taxon>Phtheirospermum</taxon>
    </lineage>
</organism>
<dbReference type="Gene3D" id="1.20.5.4130">
    <property type="match status" value="1"/>
</dbReference>
<dbReference type="EMBL" id="BMAC01000873">
    <property type="protein sequence ID" value="GFQ03807.1"/>
    <property type="molecule type" value="Genomic_DNA"/>
</dbReference>
<gene>
    <name evidence="1" type="ORF">PHJA_002524500</name>
</gene>
<protein>
    <submittedName>
        <fullName evidence="1">Uncharacterized protein</fullName>
    </submittedName>
</protein>
<proteinExistence type="predicted"/>
<dbReference type="Proteomes" id="UP000653305">
    <property type="component" value="Unassembled WGS sequence"/>
</dbReference>
<sequence length="179" mass="19851">MFLQDFLECYSNMNGGGSKDVSDLESRIADAAYAAEDIIESHIVDQIQSHGKNISLIDLYQGLQKVQRDLDLIVKEVTKIKEKLGTPLDQPHVDYSVPVGSVRSPSTGMVGLDDVLLEVMDKLTAQQTSRQIISIVGMDGIVGTYFAKVCLEKKNVPLNLKKLERRLPKIAKDFLCQLS</sequence>
<dbReference type="AlphaFoldDB" id="A0A830CX41"/>